<reference evidence="2" key="1">
    <citation type="journal article" date="2020" name="Stud. Mycol.">
        <title>101 Dothideomycetes genomes: a test case for predicting lifestyles and emergence of pathogens.</title>
        <authorList>
            <person name="Haridas S."/>
            <person name="Albert R."/>
            <person name="Binder M."/>
            <person name="Bloem J."/>
            <person name="Labutti K."/>
            <person name="Salamov A."/>
            <person name="Andreopoulos B."/>
            <person name="Baker S."/>
            <person name="Barry K."/>
            <person name="Bills G."/>
            <person name="Bluhm B."/>
            <person name="Cannon C."/>
            <person name="Castanera R."/>
            <person name="Culley D."/>
            <person name="Daum C."/>
            <person name="Ezra D."/>
            <person name="Gonzalez J."/>
            <person name="Henrissat B."/>
            <person name="Kuo A."/>
            <person name="Liang C."/>
            <person name="Lipzen A."/>
            <person name="Lutzoni F."/>
            <person name="Magnuson J."/>
            <person name="Mondo S."/>
            <person name="Nolan M."/>
            <person name="Ohm R."/>
            <person name="Pangilinan J."/>
            <person name="Park H.-J."/>
            <person name="Ramirez L."/>
            <person name="Alfaro M."/>
            <person name="Sun H."/>
            <person name="Tritt A."/>
            <person name="Yoshinaga Y."/>
            <person name="Zwiers L.-H."/>
            <person name="Turgeon B."/>
            <person name="Goodwin S."/>
            <person name="Spatafora J."/>
            <person name="Crous P."/>
            <person name="Grigoriev I."/>
        </authorList>
    </citation>
    <scope>NUCLEOTIDE SEQUENCE</scope>
    <source>
        <strain evidence="2">SCOH1-5</strain>
    </source>
</reference>
<gene>
    <name evidence="2" type="ORF">CERZMDRAFT_90419</name>
</gene>
<accession>A0A6A6FKY1</accession>
<evidence type="ECO:0000313" key="3">
    <source>
        <dbReference type="Proteomes" id="UP000799539"/>
    </source>
</evidence>
<protein>
    <submittedName>
        <fullName evidence="2">Uncharacterized protein</fullName>
    </submittedName>
</protein>
<feature type="region of interest" description="Disordered" evidence="1">
    <location>
        <begin position="1"/>
        <end position="22"/>
    </location>
</feature>
<evidence type="ECO:0000256" key="1">
    <source>
        <dbReference type="SAM" id="MobiDB-lite"/>
    </source>
</evidence>
<organism evidence="2 3">
    <name type="scientific">Cercospora zeae-maydis SCOH1-5</name>
    <dbReference type="NCBI Taxonomy" id="717836"/>
    <lineage>
        <taxon>Eukaryota</taxon>
        <taxon>Fungi</taxon>
        <taxon>Dikarya</taxon>
        <taxon>Ascomycota</taxon>
        <taxon>Pezizomycotina</taxon>
        <taxon>Dothideomycetes</taxon>
        <taxon>Dothideomycetidae</taxon>
        <taxon>Mycosphaerellales</taxon>
        <taxon>Mycosphaerellaceae</taxon>
        <taxon>Cercospora</taxon>
    </lineage>
</organism>
<feature type="compositionally biased region" description="Polar residues" evidence="1">
    <location>
        <begin position="1"/>
        <end position="18"/>
    </location>
</feature>
<dbReference type="Proteomes" id="UP000799539">
    <property type="component" value="Unassembled WGS sequence"/>
</dbReference>
<evidence type="ECO:0000313" key="2">
    <source>
        <dbReference type="EMBL" id="KAF2214102.1"/>
    </source>
</evidence>
<keyword evidence="3" id="KW-1185">Reference proteome</keyword>
<name>A0A6A6FKY1_9PEZI</name>
<proteinExistence type="predicted"/>
<sequence length="132" mass="14546">MTIPSTTSESRPRNSGTDANAHRTPLRHDLSQIHNCQPLLCRGQDSSATFSAHWLMPFATNDTTGSRAECHTNRDLIKAEIFGSPQLQHSAGHMQDMLLLLPLLRTCYKNIDSACMHACMMTCVYVGVSSAL</sequence>
<dbReference type="EMBL" id="ML992669">
    <property type="protein sequence ID" value="KAF2214102.1"/>
    <property type="molecule type" value="Genomic_DNA"/>
</dbReference>
<dbReference type="AlphaFoldDB" id="A0A6A6FKY1"/>